<reference evidence="2 3" key="1">
    <citation type="journal article" date="2013" name="Genome Biol.">
        <title>Genome of Acanthamoeba castellanii highlights extensive lateral gene transfer and early evolution of tyrosine kinase signaling.</title>
        <authorList>
            <person name="Clarke M."/>
            <person name="Lohan A.J."/>
            <person name="Liu B."/>
            <person name="Lagkouvardos I."/>
            <person name="Roy S."/>
            <person name="Zafar N."/>
            <person name="Bertelli C."/>
            <person name="Schilde C."/>
            <person name="Kianianmomeni A."/>
            <person name="Burglin T.R."/>
            <person name="Frech C."/>
            <person name="Turcotte B."/>
            <person name="Kopec K.O."/>
            <person name="Synnott J.M."/>
            <person name="Choo C."/>
            <person name="Paponov I."/>
            <person name="Finkler A."/>
            <person name="Soon Heng Tan C."/>
            <person name="Hutchins A.P."/>
            <person name="Weinmeier T."/>
            <person name="Rattei T."/>
            <person name="Chu J.S."/>
            <person name="Gimenez G."/>
            <person name="Irimia M."/>
            <person name="Rigden D.J."/>
            <person name="Fitzpatrick D.A."/>
            <person name="Lorenzo-Morales J."/>
            <person name="Bateman A."/>
            <person name="Chiu C.H."/>
            <person name="Tang P."/>
            <person name="Hegemann P."/>
            <person name="Fromm H."/>
            <person name="Raoult D."/>
            <person name="Greub G."/>
            <person name="Miranda-Saavedra D."/>
            <person name="Chen N."/>
            <person name="Nash P."/>
            <person name="Ginger M.L."/>
            <person name="Horn M."/>
            <person name="Schaap P."/>
            <person name="Caler L."/>
            <person name="Loftus B."/>
        </authorList>
    </citation>
    <scope>NUCLEOTIDE SEQUENCE [LARGE SCALE GENOMIC DNA]</scope>
    <source>
        <strain evidence="2 3">Neff</strain>
    </source>
</reference>
<dbReference type="EMBL" id="KB007909">
    <property type="protein sequence ID" value="ELR20619.1"/>
    <property type="molecule type" value="Genomic_DNA"/>
</dbReference>
<feature type="compositionally biased region" description="Basic residues" evidence="1">
    <location>
        <begin position="1"/>
        <end position="13"/>
    </location>
</feature>
<gene>
    <name evidence="2" type="ORF">ACA1_053420</name>
</gene>
<name>L8H558_ACACF</name>
<evidence type="ECO:0000313" key="2">
    <source>
        <dbReference type="EMBL" id="ELR20619.1"/>
    </source>
</evidence>
<accession>L8H558</accession>
<dbReference type="OMA" id="YGEAGEM"/>
<evidence type="ECO:0000313" key="3">
    <source>
        <dbReference type="Proteomes" id="UP000011083"/>
    </source>
</evidence>
<dbReference type="AlphaFoldDB" id="L8H558"/>
<dbReference type="GeneID" id="14921486"/>
<feature type="compositionally biased region" description="Basic and acidic residues" evidence="1">
    <location>
        <begin position="92"/>
        <end position="108"/>
    </location>
</feature>
<dbReference type="RefSeq" id="XP_004344022.1">
    <property type="nucleotide sequence ID" value="XM_004343972.1"/>
</dbReference>
<keyword evidence="3" id="KW-1185">Reference proteome</keyword>
<dbReference type="KEGG" id="acan:ACA1_053420"/>
<feature type="compositionally biased region" description="Basic and acidic residues" evidence="1">
    <location>
        <begin position="128"/>
        <end position="155"/>
    </location>
</feature>
<dbReference type="VEuPathDB" id="AmoebaDB:ACA1_053420"/>
<feature type="region of interest" description="Disordered" evidence="1">
    <location>
        <begin position="1"/>
        <end position="155"/>
    </location>
</feature>
<feature type="compositionally biased region" description="Low complexity" evidence="1">
    <location>
        <begin position="47"/>
        <end position="79"/>
    </location>
</feature>
<proteinExistence type="predicted"/>
<feature type="compositionally biased region" description="Basic residues" evidence="1">
    <location>
        <begin position="118"/>
        <end position="127"/>
    </location>
</feature>
<evidence type="ECO:0000256" key="1">
    <source>
        <dbReference type="SAM" id="MobiDB-lite"/>
    </source>
</evidence>
<organism evidence="2 3">
    <name type="scientific">Acanthamoeba castellanii (strain ATCC 30010 / Neff)</name>
    <dbReference type="NCBI Taxonomy" id="1257118"/>
    <lineage>
        <taxon>Eukaryota</taxon>
        <taxon>Amoebozoa</taxon>
        <taxon>Discosea</taxon>
        <taxon>Longamoebia</taxon>
        <taxon>Centramoebida</taxon>
        <taxon>Acanthamoebidae</taxon>
        <taxon>Acanthamoeba</taxon>
    </lineage>
</organism>
<dbReference type="Proteomes" id="UP000011083">
    <property type="component" value="Unassembled WGS sequence"/>
</dbReference>
<protein>
    <submittedName>
        <fullName evidence="2">Uncharacterized protein</fullName>
    </submittedName>
</protein>
<sequence>MGKTKKQKKKARTLAHPYERPGAAAAAPPPEKATSEDEEEVGVSTMADASLSVAAASASAGEGASSSFSSSSSSAAAEAAGGGEDGEEGAEEESKGRLLQRHKAEWKKVRQQIDTLKRQRSKWKKKDFRQNEERKRVTKQLKDLEDDMRQRHEKELREWEAKHAAASSATAKGPKGVGLVEASGVDLAKLAASFGLPNPASGDAMAAE</sequence>